<proteinExistence type="predicted"/>
<evidence type="ECO:0000313" key="1">
    <source>
        <dbReference type="EMBL" id="KAG8453807.1"/>
    </source>
</evidence>
<comment type="caution">
    <text evidence="1">The sequence shown here is derived from an EMBL/GenBank/DDBJ whole genome shotgun (WGS) entry which is preliminary data.</text>
</comment>
<keyword evidence="2" id="KW-1185">Reference proteome</keyword>
<dbReference type="Proteomes" id="UP000812440">
    <property type="component" value="Chromosome 1"/>
</dbReference>
<dbReference type="AlphaFoldDB" id="A0A8T2KEH8"/>
<gene>
    <name evidence="1" type="ORF">GDO86_000436</name>
</gene>
<reference evidence="1" key="1">
    <citation type="thesis" date="2020" institute="ProQuest LLC" country="789 East Eisenhower Parkway, Ann Arbor, MI, USA">
        <title>Comparative Genomics and Chromosome Evolution.</title>
        <authorList>
            <person name="Mudd A.B."/>
        </authorList>
    </citation>
    <scope>NUCLEOTIDE SEQUENCE</scope>
    <source>
        <strain evidence="1">Female2</strain>
        <tissue evidence="1">Blood</tissue>
    </source>
</reference>
<dbReference type="EMBL" id="JAACNH010000001">
    <property type="protein sequence ID" value="KAG8453807.1"/>
    <property type="molecule type" value="Genomic_DNA"/>
</dbReference>
<sequence length="88" mass="10209">MSGWKVFHHKHARLLQHRSKKMTLRGSYLFGRWFMVCFASFACSCSGCLAVVLDFTMGTLAINVKCILKVQQEPATINVWYKDKYIFN</sequence>
<evidence type="ECO:0000313" key="2">
    <source>
        <dbReference type="Proteomes" id="UP000812440"/>
    </source>
</evidence>
<accession>A0A8T2KEH8</accession>
<name>A0A8T2KEH8_9PIPI</name>
<organism evidence="1 2">
    <name type="scientific">Hymenochirus boettgeri</name>
    <name type="common">Congo dwarf clawed frog</name>
    <dbReference type="NCBI Taxonomy" id="247094"/>
    <lineage>
        <taxon>Eukaryota</taxon>
        <taxon>Metazoa</taxon>
        <taxon>Chordata</taxon>
        <taxon>Craniata</taxon>
        <taxon>Vertebrata</taxon>
        <taxon>Euteleostomi</taxon>
        <taxon>Amphibia</taxon>
        <taxon>Batrachia</taxon>
        <taxon>Anura</taxon>
        <taxon>Pipoidea</taxon>
        <taxon>Pipidae</taxon>
        <taxon>Pipinae</taxon>
        <taxon>Hymenochirus</taxon>
    </lineage>
</organism>
<protein>
    <submittedName>
        <fullName evidence="1">Uncharacterized protein</fullName>
    </submittedName>
</protein>